<protein>
    <submittedName>
        <fullName evidence="1">TFIIH/NER complex subunit</fullName>
    </submittedName>
</protein>
<name>A0ACC2UVI4_9TREE</name>
<dbReference type="Proteomes" id="UP001241377">
    <property type="component" value="Unassembled WGS sequence"/>
</dbReference>
<reference evidence="1" key="1">
    <citation type="submission" date="2023-04" db="EMBL/GenBank/DDBJ databases">
        <title>Draft Genome sequencing of Naganishia species isolated from polar environments using Oxford Nanopore Technology.</title>
        <authorList>
            <person name="Leo P."/>
            <person name="Venkateswaran K."/>
        </authorList>
    </citation>
    <scope>NUCLEOTIDE SEQUENCE</scope>
    <source>
        <strain evidence="1">MNA-CCFEE 5261</strain>
    </source>
</reference>
<comment type="caution">
    <text evidence="1">The sequence shown here is derived from an EMBL/GenBank/DDBJ whole genome shotgun (WGS) entry which is preliminary data.</text>
</comment>
<proteinExistence type="predicted"/>
<keyword evidence="2" id="KW-1185">Reference proteome</keyword>
<organism evidence="1 2">
    <name type="scientific">Naganishia cerealis</name>
    <dbReference type="NCBI Taxonomy" id="610337"/>
    <lineage>
        <taxon>Eukaryota</taxon>
        <taxon>Fungi</taxon>
        <taxon>Dikarya</taxon>
        <taxon>Basidiomycota</taxon>
        <taxon>Agaricomycotina</taxon>
        <taxon>Tremellomycetes</taxon>
        <taxon>Filobasidiales</taxon>
        <taxon>Filobasidiaceae</taxon>
        <taxon>Naganishia</taxon>
    </lineage>
</organism>
<gene>
    <name evidence="1" type="primary">TFB3</name>
    <name evidence="1" type="ORF">QFC19_009490</name>
</gene>
<evidence type="ECO:0000313" key="1">
    <source>
        <dbReference type="EMBL" id="KAJ9090690.1"/>
    </source>
</evidence>
<dbReference type="EMBL" id="JASBWR010000164">
    <property type="protein sequence ID" value="KAJ9090690.1"/>
    <property type="molecule type" value="Genomic_DNA"/>
</dbReference>
<sequence>MIDDERSRDMCPICKTDRYLSPNMNFLINPECYHNICESCVDRIFSLGPAPCPYPKCGKILRKNKFKKQVFDDLKIEKEVDLRRRISAIYNKTEDDFDDLKEYNLYLEHVETLVFNLINGVDVEATEQEIKKYEQDHKIDILEINMRESQKTSDLEKYQEAMERMKQEKLKIQHQMELEDLEYQKQQKQSLLDRLSSSNIDSDEIIAQNNSRVNKRLSMRKQQLQQITSQLEQQFENTNPLAQHAKALAAEMPKTPFTPFQGDRDLTSYYTLDNQYNEPHLAKLAKDKEYLGAGWRPEAVYERALDQAFMGLGCLVQREKA</sequence>
<accession>A0ACC2UVI4</accession>
<evidence type="ECO:0000313" key="2">
    <source>
        <dbReference type="Proteomes" id="UP001241377"/>
    </source>
</evidence>